<sequence>MPPCGLEPVILAEDGVRYDQAVLGTFDQEQDTIGIGLPHAILDDSSAPDFMVMSNLNVEVNQKNDFVIPGDGGKDAVEIGVEPFLDLLIGIQGAYQGYCS</sequence>
<name>A0A151P1M6_ALLMI</name>
<dbReference type="Proteomes" id="UP000050525">
    <property type="component" value="Unassembled WGS sequence"/>
</dbReference>
<dbReference type="AlphaFoldDB" id="A0A151P1M6"/>
<organism evidence="1 2">
    <name type="scientific">Alligator mississippiensis</name>
    <name type="common">American alligator</name>
    <dbReference type="NCBI Taxonomy" id="8496"/>
    <lineage>
        <taxon>Eukaryota</taxon>
        <taxon>Metazoa</taxon>
        <taxon>Chordata</taxon>
        <taxon>Craniata</taxon>
        <taxon>Vertebrata</taxon>
        <taxon>Euteleostomi</taxon>
        <taxon>Archelosauria</taxon>
        <taxon>Archosauria</taxon>
        <taxon>Crocodylia</taxon>
        <taxon>Alligatoridae</taxon>
        <taxon>Alligatorinae</taxon>
        <taxon>Alligator</taxon>
    </lineage>
</organism>
<proteinExistence type="predicted"/>
<accession>A0A151P1M6</accession>
<evidence type="ECO:0000313" key="2">
    <source>
        <dbReference type="Proteomes" id="UP000050525"/>
    </source>
</evidence>
<keyword evidence="2" id="KW-1185">Reference proteome</keyword>
<gene>
    <name evidence="1" type="ORF">Y1Q_0016111</name>
</gene>
<evidence type="ECO:0000313" key="1">
    <source>
        <dbReference type="EMBL" id="KYO42994.1"/>
    </source>
</evidence>
<reference evidence="1 2" key="1">
    <citation type="journal article" date="2012" name="Genome Biol.">
        <title>Sequencing three crocodilian genomes to illuminate the evolution of archosaurs and amniotes.</title>
        <authorList>
            <person name="St John J.A."/>
            <person name="Braun E.L."/>
            <person name="Isberg S.R."/>
            <person name="Miles L.G."/>
            <person name="Chong A.Y."/>
            <person name="Gongora J."/>
            <person name="Dalzell P."/>
            <person name="Moran C."/>
            <person name="Bed'hom B."/>
            <person name="Abzhanov A."/>
            <person name="Burgess S.C."/>
            <person name="Cooksey A.M."/>
            <person name="Castoe T.A."/>
            <person name="Crawford N.G."/>
            <person name="Densmore L.D."/>
            <person name="Drew J.C."/>
            <person name="Edwards S.V."/>
            <person name="Faircloth B.C."/>
            <person name="Fujita M.K."/>
            <person name="Greenwold M.J."/>
            <person name="Hoffmann F.G."/>
            <person name="Howard J.M."/>
            <person name="Iguchi T."/>
            <person name="Janes D.E."/>
            <person name="Khan S.Y."/>
            <person name="Kohno S."/>
            <person name="de Koning A.J."/>
            <person name="Lance S.L."/>
            <person name="McCarthy F.M."/>
            <person name="McCormack J.E."/>
            <person name="Merchant M.E."/>
            <person name="Peterson D.G."/>
            <person name="Pollock D.D."/>
            <person name="Pourmand N."/>
            <person name="Raney B.J."/>
            <person name="Roessler K.A."/>
            <person name="Sanford J.R."/>
            <person name="Sawyer R.H."/>
            <person name="Schmidt C.J."/>
            <person name="Triplett E.W."/>
            <person name="Tuberville T.D."/>
            <person name="Venegas-Anaya M."/>
            <person name="Howard J.T."/>
            <person name="Jarvis E.D."/>
            <person name="Guillette L.J.Jr."/>
            <person name="Glenn T.C."/>
            <person name="Green R.E."/>
            <person name="Ray D.A."/>
        </authorList>
    </citation>
    <scope>NUCLEOTIDE SEQUENCE [LARGE SCALE GENOMIC DNA]</scope>
    <source>
        <strain evidence="1">KSC_2009_1</strain>
    </source>
</reference>
<protein>
    <submittedName>
        <fullName evidence="1">Uncharacterized protein</fullName>
    </submittedName>
</protein>
<comment type="caution">
    <text evidence="1">The sequence shown here is derived from an EMBL/GenBank/DDBJ whole genome shotgun (WGS) entry which is preliminary data.</text>
</comment>
<dbReference type="EMBL" id="AKHW03001258">
    <property type="protein sequence ID" value="KYO42994.1"/>
    <property type="molecule type" value="Genomic_DNA"/>
</dbReference>